<dbReference type="SMART" id="SM00283">
    <property type="entry name" value="MA"/>
    <property type="match status" value="1"/>
</dbReference>
<dbReference type="AlphaFoldDB" id="A0A1X7JXI4"/>
<evidence type="ECO:0000313" key="8">
    <source>
        <dbReference type="Proteomes" id="UP000193355"/>
    </source>
</evidence>
<dbReference type="InterPro" id="IPR003660">
    <property type="entry name" value="HAMP_dom"/>
</dbReference>
<comment type="similarity">
    <text evidence="2">Belongs to the methyl-accepting chemotaxis (MCP) protein family.</text>
</comment>
<dbReference type="Gene3D" id="6.10.340.10">
    <property type="match status" value="1"/>
</dbReference>
<dbReference type="Gene3D" id="1.10.287.950">
    <property type="entry name" value="Methyl-accepting chemotaxis protein"/>
    <property type="match status" value="1"/>
</dbReference>
<dbReference type="SUPFAM" id="SSF58104">
    <property type="entry name" value="Methyl-accepting chemotaxis protein (MCP) signaling domain"/>
    <property type="match status" value="1"/>
</dbReference>
<dbReference type="GO" id="GO:0007165">
    <property type="term" value="P:signal transduction"/>
    <property type="evidence" value="ECO:0007669"/>
    <property type="project" value="UniProtKB-KW"/>
</dbReference>
<keyword evidence="8" id="KW-1185">Reference proteome</keyword>
<feature type="transmembrane region" description="Helical" evidence="4">
    <location>
        <begin position="196"/>
        <end position="218"/>
    </location>
</feature>
<dbReference type="PANTHER" id="PTHR32089:SF112">
    <property type="entry name" value="LYSOZYME-LIKE PROTEIN-RELATED"/>
    <property type="match status" value="1"/>
</dbReference>
<dbReference type="STRING" id="561720.SAMN06275492_11812"/>
<evidence type="ECO:0000256" key="1">
    <source>
        <dbReference type="ARBA" id="ARBA00023224"/>
    </source>
</evidence>
<evidence type="ECO:0000256" key="3">
    <source>
        <dbReference type="PROSITE-ProRule" id="PRU00284"/>
    </source>
</evidence>
<keyword evidence="4" id="KW-0812">Transmembrane</keyword>
<keyword evidence="4" id="KW-0472">Membrane</keyword>
<dbReference type="PANTHER" id="PTHR32089">
    <property type="entry name" value="METHYL-ACCEPTING CHEMOTAXIS PROTEIN MCPB"/>
    <property type="match status" value="1"/>
</dbReference>
<feature type="domain" description="HAMP" evidence="6">
    <location>
        <begin position="216"/>
        <end position="269"/>
    </location>
</feature>
<keyword evidence="1 3" id="KW-0807">Transducer</keyword>
<name>A0A1X7JXI4_9BACT</name>
<dbReference type="Proteomes" id="UP000193355">
    <property type="component" value="Unassembled WGS sequence"/>
</dbReference>
<organism evidence="7 8">
    <name type="scientific">Dethiosulfovibrio salsuginis</name>
    <dbReference type="NCBI Taxonomy" id="561720"/>
    <lineage>
        <taxon>Bacteria</taxon>
        <taxon>Thermotogati</taxon>
        <taxon>Synergistota</taxon>
        <taxon>Synergistia</taxon>
        <taxon>Synergistales</taxon>
        <taxon>Dethiosulfovibrionaceae</taxon>
        <taxon>Dethiosulfovibrio</taxon>
    </lineage>
</organism>
<dbReference type="GO" id="GO:0016020">
    <property type="term" value="C:membrane"/>
    <property type="evidence" value="ECO:0007669"/>
    <property type="project" value="InterPro"/>
</dbReference>
<gene>
    <name evidence="7" type="ORF">SAMN06275492_11812</name>
</gene>
<dbReference type="InterPro" id="IPR004089">
    <property type="entry name" value="MCPsignal_dom"/>
</dbReference>
<accession>A0A1X7JXI4</accession>
<evidence type="ECO:0000259" key="5">
    <source>
        <dbReference type="PROSITE" id="PS50111"/>
    </source>
</evidence>
<protein>
    <submittedName>
        <fullName evidence="7">Methyl-accepting chemotaxis protein</fullName>
    </submittedName>
</protein>
<dbReference type="PROSITE" id="PS50111">
    <property type="entry name" value="CHEMOTAXIS_TRANSDUC_2"/>
    <property type="match status" value="1"/>
</dbReference>
<dbReference type="Pfam" id="PF00015">
    <property type="entry name" value="MCPsignal"/>
    <property type="match status" value="1"/>
</dbReference>
<dbReference type="PROSITE" id="PS50885">
    <property type="entry name" value="HAMP"/>
    <property type="match status" value="1"/>
</dbReference>
<evidence type="ECO:0000259" key="6">
    <source>
        <dbReference type="PROSITE" id="PS50885"/>
    </source>
</evidence>
<dbReference type="EMBL" id="FXBB01000018">
    <property type="protein sequence ID" value="SMG33098.1"/>
    <property type="molecule type" value="Genomic_DNA"/>
</dbReference>
<sequence>MRFLSYMRKISIRARLVILVFLMVSFSVLTSFALIEALNSVSTMVGDLYGRGSKGAVTAYEAADGMNQVAVNLYRALNASDPEARRGFGARVMAGHKALGDALERLSTLDLSSNGKALLENSVEVFRVWSPMTDSLVSVLERGGYQQEFMAIASSGAHLTMKLDDSIKKLVAAASASMEQVYGDILIRRDTTKRNALWIVIAVTSLSVLLSALVVLSISRPVGAIVREIRSVAQSMDLTHRGSKEGKDEITAISNAMDSLFDAFEGAMIKVKDMSCELSGHAQTFSATAEEANATVEEVIAQVDRTGDMVGNLAANTEEINASVGEVAAGSQSAAGKSSDVAEQVEDARRSGQEGLLSVKKAVRAVIKVADESRSSMERVRDLGVRAQEIQSFVSDIGSIADQTNLLALNAAIEAARAGEHGRGFAVVAEEVRKLAEQSNASAGKISDLAKEISGDLQAVISLVEGNEGQATQARADAEGAEELIETILTSLAAIAAASQDMAAVATEQAASSEEITTAVQNMANRTGDVAEISGVIRSQMKDVGTVAEQVAVGSESLAAMAETLQMEVNRFNVSTGKGLMPNCNR</sequence>
<evidence type="ECO:0000313" key="7">
    <source>
        <dbReference type="EMBL" id="SMG33098.1"/>
    </source>
</evidence>
<feature type="domain" description="Methyl-accepting transducer" evidence="5">
    <location>
        <begin position="288"/>
        <end position="524"/>
    </location>
</feature>
<reference evidence="8" key="1">
    <citation type="submission" date="2017-04" db="EMBL/GenBank/DDBJ databases">
        <authorList>
            <person name="Varghese N."/>
            <person name="Submissions S."/>
        </authorList>
    </citation>
    <scope>NUCLEOTIDE SEQUENCE [LARGE SCALE GENOMIC DNA]</scope>
    <source>
        <strain evidence="8">USBA 82</strain>
    </source>
</reference>
<evidence type="ECO:0000256" key="2">
    <source>
        <dbReference type="ARBA" id="ARBA00029447"/>
    </source>
</evidence>
<proteinExistence type="inferred from homology"/>
<evidence type="ECO:0000256" key="4">
    <source>
        <dbReference type="SAM" id="Phobius"/>
    </source>
</evidence>
<keyword evidence="4" id="KW-1133">Transmembrane helix</keyword>